<keyword evidence="1" id="KW-0472">Membrane</keyword>
<name>A0AA37NQA9_9BACT</name>
<feature type="transmembrane region" description="Helical" evidence="1">
    <location>
        <begin position="123"/>
        <end position="143"/>
    </location>
</feature>
<feature type="transmembrane region" description="Helical" evidence="1">
    <location>
        <begin position="12"/>
        <end position="36"/>
    </location>
</feature>
<comment type="caution">
    <text evidence="3">The sequence shown here is derived from an EMBL/GenBank/DDBJ whole genome shotgun (WGS) entry which is preliminary data.</text>
</comment>
<keyword evidence="1" id="KW-0812">Transmembrane</keyword>
<evidence type="ECO:0000313" key="3">
    <source>
        <dbReference type="EMBL" id="GKH71586.1"/>
    </source>
</evidence>
<feature type="domain" description="Acyltransferase 3" evidence="2">
    <location>
        <begin position="3"/>
        <end position="254"/>
    </location>
</feature>
<feature type="transmembrane region" description="Helical" evidence="1">
    <location>
        <begin position="236"/>
        <end position="254"/>
    </location>
</feature>
<dbReference type="GO" id="GO:0016747">
    <property type="term" value="F:acyltransferase activity, transferring groups other than amino-acyl groups"/>
    <property type="evidence" value="ECO:0007669"/>
    <property type="project" value="InterPro"/>
</dbReference>
<feature type="transmembrane region" description="Helical" evidence="1">
    <location>
        <begin position="210"/>
        <end position="230"/>
    </location>
</feature>
<dbReference type="InterPro" id="IPR002656">
    <property type="entry name" value="Acyl_transf_3_dom"/>
</dbReference>
<accession>A0AA37NQA9</accession>
<feature type="transmembrane region" description="Helical" evidence="1">
    <location>
        <begin position="155"/>
        <end position="173"/>
    </location>
</feature>
<organism evidence="3 4">
    <name type="scientific">Parabacteroides merdae</name>
    <dbReference type="NCBI Taxonomy" id="46503"/>
    <lineage>
        <taxon>Bacteria</taxon>
        <taxon>Pseudomonadati</taxon>
        <taxon>Bacteroidota</taxon>
        <taxon>Bacteroidia</taxon>
        <taxon>Bacteroidales</taxon>
        <taxon>Tannerellaceae</taxon>
        <taxon>Parabacteroides</taxon>
    </lineage>
</organism>
<dbReference type="Pfam" id="PF01757">
    <property type="entry name" value="Acyl_transf_3"/>
    <property type="match status" value="1"/>
</dbReference>
<gene>
    <name evidence="3" type="ORF">CE91St3_14490</name>
</gene>
<protein>
    <recommendedName>
        <fullName evidence="2">Acyltransferase 3 domain-containing protein</fullName>
    </recommendedName>
</protein>
<proteinExistence type="predicted"/>
<keyword evidence="1" id="KW-1133">Transmembrane helix</keyword>
<evidence type="ECO:0000313" key="4">
    <source>
        <dbReference type="Proteomes" id="UP001055114"/>
    </source>
</evidence>
<feature type="transmembrane region" description="Helical" evidence="1">
    <location>
        <begin position="179"/>
        <end position="198"/>
    </location>
</feature>
<evidence type="ECO:0000256" key="1">
    <source>
        <dbReference type="SAM" id="Phobius"/>
    </source>
</evidence>
<dbReference type="EMBL" id="BQNZ01000001">
    <property type="protein sequence ID" value="GKH71586.1"/>
    <property type="molecule type" value="Genomic_DNA"/>
</dbReference>
<dbReference type="AlphaFoldDB" id="A0AA37NQA9"/>
<feature type="transmembrane region" description="Helical" evidence="1">
    <location>
        <begin position="79"/>
        <end position="103"/>
    </location>
</feature>
<sequence length="265" mass="31018">MASYIKGLKRKALHIYPAHIVMLFIGFLLANCDFFWNTLHFTEWGNKFWNSSMTIFDFLQSASCLFIEEAKNQINPSAWYLEYEVWLFLIMPLIIGIVNKIGWKYSWGLLLVGLFALFTNQSMYSLVYVIAICCMGALARYITQRCELKFLQNKIILVLWIGVAVFLLSHVYFGVGKTYMLFRGFGAAMIIVTFWKYNFDKIPKVKWLEFLGNISFEFYIVQHVALLAFRPVFVHPVFYLIITLLSTVIIAWILNKYVTAKFLYL</sequence>
<evidence type="ECO:0000259" key="2">
    <source>
        <dbReference type="Pfam" id="PF01757"/>
    </source>
</evidence>
<reference evidence="3" key="1">
    <citation type="submission" date="2022-01" db="EMBL/GenBank/DDBJ databases">
        <title>Novel bile acid biosynthetic pathways are enriched in the microbiome of centenarians.</title>
        <authorList>
            <person name="Sato Y."/>
            <person name="Atarashi K."/>
            <person name="Plichta R.D."/>
            <person name="Arai Y."/>
            <person name="Sasajima S."/>
            <person name="Kearney M.S."/>
            <person name="Suda W."/>
            <person name="Takeshita K."/>
            <person name="Sasaki T."/>
            <person name="Okamoto S."/>
            <person name="Skelly N.A."/>
            <person name="Okamura Y."/>
            <person name="Vlamakis H."/>
            <person name="Li Y."/>
            <person name="Tanoue T."/>
            <person name="Takei H."/>
            <person name="Nittono H."/>
            <person name="Narushima S."/>
            <person name="Irie J."/>
            <person name="Itoh H."/>
            <person name="Moriya K."/>
            <person name="Sugiura Y."/>
            <person name="Suematsu M."/>
            <person name="Moritoki N."/>
            <person name="Shibata S."/>
            <person name="Littman R.D."/>
            <person name="Fischbach A.M."/>
            <person name="Uwamino Y."/>
            <person name="Inoue T."/>
            <person name="Honda A."/>
            <person name="Hattori M."/>
            <person name="Murai T."/>
            <person name="Xavier J.R."/>
            <person name="Hirose N."/>
            <person name="Honda K."/>
        </authorList>
    </citation>
    <scope>NUCLEOTIDE SEQUENCE</scope>
    <source>
        <strain evidence="3">CE91-St3</strain>
    </source>
</reference>
<dbReference type="Proteomes" id="UP001055114">
    <property type="component" value="Unassembled WGS sequence"/>
</dbReference>